<dbReference type="KEGG" id="das:Daes_2432"/>
<gene>
    <name evidence="1" type="ordered locus">Daes_2432</name>
</gene>
<reference evidence="2" key="1">
    <citation type="submission" date="2010-12" db="EMBL/GenBank/DDBJ databases">
        <title>Complete sequence of Desulfovibrio aespoeensis Aspo-2.</title>
        <authorList>
            <consortium name="US DOE Joint Genome Institute"/>
            <person name="Lucas S."/>
            <person name="Copeland A."/>
            <person name="Lapidus A."/>
            <person name="Cheng J.-F."/>
            <person name="Goodwin L."/>
            <person name="Pitluck S."/>
            <person name="Chertkov O."/>
            <person name="Misra M."/>
            <person name="Detter J.C."/>
            <person name="Han C."/>
            <person name="Tapia R."/>
            <person name="Land M."/>
            <person name="Hauser L."/>
            <person name="Kyrpides N."/>
            <person name="Ivanova N."/>
            <person name="Ovchinnikova G."/>
            <person name="Pedersen K."/>
            <person name="Jagevall S."/>
            <person name="Hazen T."/>
            <person name="Woyke T."/>
        </authorList>
    </citation>
    <scope>NUCLEOTIDE SEQUENCE [LARGE SCALE GENOMIC DNA]</scope>
    <source>
        <strain evidence="2">ATCC 700646 / DSM 10631 / Aspo-2</strain>
    </source>
</reference>
<evidence type="ECO:0000313" key="2">
    <source>
        <dbReference type="Proteomes" id="UP000002191"/>
    </source>
</evidence>
<dbReference type="Proteomes" id="UP000002191">
    <property type="component" value="Chromosome"/>
</dbReference>
<dbReference type="RefSeq" id="WP_013515349.1">
    <property type="nucleotide sequence ID" value="NC_014844.1"/>
</dbReference>
<name>E6VUD0_PSEA9</name>
<organism evidence="1 2">
    <name type="scientific">Pseudodesulfovibrio aespoeensis (strain ATCC 700646 / DSM 10631 / Aspo-2)</name>
    <name type="common">Desulfovibrio aespoeensis</name>
    <dbReference type="NCBI Taxonomy" id="643562"/>
    <lineage>
        <taxon>Bacteria</taxon>
        <taxon>Pseudomonadati</taxon>
        <taxon>Thermodesulfobacteriota</taxon>
        <taxon>Desulfovibrionia</taxon>
        <taxon>Desulfovibrionales</taxon>
        <taxon>Desulfovibrionaceae</taxon>
    </lineage>
</organism>
<keyword evidence="2" id="KW-1185">Reference proteome</keyword>
<dbReference type="EMBL" id="CP002431">
    <property type="protein sequence ID" value="ADU63437.1"/>
    <property type="molecule type" value="Genomic_DNA"/>
</dbReference>
<protein>
    <submittedName>
        <fullName evidence="1">Uncharacterized protein</fullName>
    </submittedName>
</protein>
<dbReference type="STRING" id="643562.Daes_2432"/>
<reference evidence="1 2" key="2">
    <citation type="journal article" date="2014" name="Genome Announc.">
        <title>Complete Genome Sequence of the Subsurface, Mesophilic Sulfate-Reducing Bacterium Desulfovibrio aespoeensis Aspo-2.</title>
        <authorList>
            <person name="Pedersen K."/>
            <person name="Bengtsson A."/>
            <person name="Edlund J."/>
            <person name="Rabe L."/>
            <person name="Hazen T."/>
            <person name="Chakraborty R."/>
            <person name="Goodwin L."/>
            <person name="Shapiro N."/>
        </authorList>
    </citation>
    <scope>NUCLEOTIDE SEQUENCE [LARGE SCALE GENOMIC DNA]</scope>
    <source>
        <strain evidence="2">ATCC 700646 / DSM 10631 / Aspo-2</strain>
    </source>
</reference>
<dbReference type="HOGENOM" id="CLU_2492724_0_0_7"/>
<sequence length="86" mass="9392">MFTAYCFRTGEIGVTDGGLPEGTLPIAQHHDKATLDEAISTYATHSWQKGLLIVGELRMANTDDDAAEALDQFKGRVENHLTNSTQ</sequence>
<evidence type="ECO:0000313" key="1">
    <source>
        <dbReference type="EMBL" id="ADU63437.1"/>
    </source>
</evidence>
<proteinExistence type="predicted"/>
<dbReference type="AlphaFoldDB" id="E6VUD0"/>
<accession>E6VUD0</accession>